<proteinExistence type="predicted"/>
<reference evidence="1" key="1">
    <citation type="submission" date="2019-12" db="EMBL/GenBank/DDBJ databases">
        <title>High-Quality draft genome sequences of three cyanobacteria isolated from the limestone walls of the Old Cathedral of Coimbra.</title>
        <authorList>
            <person name="Tiago I."/>
            <person name="Soares F."/>
            <person name="Portugal A."/>
        </authorList>
    </citation>
    <scope>NUCLEOTIDE SEQUENCE</scope>
    <source>
        <strain evidence="1">A</strain>
    </source>
</reference>
<dbReference type="AlphaFoldDB" id="A0A8J7YY77"/>
<evidence type="ECO:0000313" key="1">
    <source>
        <dbReference type="EMBL" id="NDJ16792.1"/>
    </source>
</evidence>
<sequence>MSMDDEIRIAVGIVRLWLLQEGLMDKHSTAIALQQLTLEIQRNIAIVGDGGRGRAENSPKDVISSDGLNLVNISSTL</sequence>
<gene>
    <name evidence="1" type="ORF">GS601_05720</name>
</gene>
<comment type="caution">
    <text evidence="1">The sequence shown here is derived from an EMBL/GenBank/DDBJ whole genome shotgun (WGS) entry which is preliminary data.</text>
</comment>
<dbReference type="Proteomes" id="UP000646053">
    <property type="component" value="Unassembled WGS sequence"/>
</dbReference>
<keyword evidence="2" id="KW-1185">Reference proteome</keyword>
<evidence type="ECO:0000313" key="2">
    <source>
        <dbReference type="Proteomes" id="UP000646053"/>
    </source>
</evidence>
<accession>A0A8J7YY77</accession>
<dbReference type="EMBL" id="WVIE01000005">
    <property type="protein sequence ID" value="NDJ16792.1"/>
    <property type="molecule type" value="Genomic_DNA"/>
</dbReference>
<dbReference type="RefSeq" id="WP_162422309.1">
    <property type="nucleotide sequence ID" value="NZ_WVIE01000005.1"/>
</dbReference>
<protein>
    <submittedName>
        <fullName evidence="1">Uncharacterized protein</fullName>
    </submittedName>
</protein>
<name>A0A8J7YY77_9CYAN</name>
<organism evidence="1 2">
    <name type="scientific">Myxacorys almedinensis A</name>
    <dbReference type="NCBI Taxonomy" id="2690445"/>
    <lineage>
        <taxon>Bacteria</taxon>
        <taxon>Bacillati</taxon>
        <taxon>Cyanobacteriota</taxon>
        <taxon>Cyanophyceae</taxon>
        <taxon>Leptolyngbyales</taxon>
        <taxon>Leptolyngbyaceae</taxon>
        <taxon>Myxacorys</taxon>
        <taxon>Myxacorys almedinensis</taxon>
    </lineage>
</organism>